<proteinExistence type="predicted"/>
<feature type="chain" id="PRO_5037763347" evidence="1">
    <location>
        <begin position="22"/>
        <end position="245"/>
    </location>
</feature>
<name>A0A933SIJ8_UNCEI</name>
<keyword evidence="1" id="KW-0732">Signal</keyword>
<dbReference type="Proteomes" id="UP000696931">
    <property type="component" value="Unassembled WGS sequence"/>
</dbReference>
<evidence type="ECO:0000256" key="1">
    <source>
        <dbReference type="SAM" id="SignalP"/>
    </source>
</evidence>
<dbReference type="EMBL" id="JACRIW010000113">
    <property type="protein sequence ID" value="MBI5170948.1"/>
    <property type="molecule type" value="Genomic_DNA"/>
</dbReference>
<evidence type="ECO:0000313" key="2">
    <source>
        <dbReference type="EMBL" id="MBI5170948.1"/>
    </source>
</evidence>
<evidence type="ECO:0000313" key="3">
    <source>
        <dbReference type="Proteomes" id="UP000696931"/>
    </source>
</evidence>
<protein>
    <submittedName>
        <fullName evidence="2">Uncharacterized protein</fullName>
    </submittedName>
</protein>
<reference evidence="2" key="1">
    <citation type="submission" date="2020-07" db="EMBL/GenBank/DDBJ databases">
        <title>Huge and variable diversity of episymbiotic CPR bacteria and DPANN archaea in groundwater ecosystems.</title>
        <authorList>
            <person name="He C.Y."/>
            <person name="Keren R."/>
            <person name="Whittaker M."/>
            <person name="Farag I.F."/>
            <person name="Doudna J."/>
            <person name="Cate J.H.D."/>
            <person name="Banfield J.F."/>
        </authorList>
    </citation>
    <scope>NUCLEOTIDE SEQUENCE</scope>
    <source>
        <strain evidence="2">NC_groundwater_1813_Pr3_B-0.1um_71_17</strain>
    </source>
</reference>
<sequence length="245" mass="25048">MKKTLLLSAALLALSASLASAAGINFGWNDCGGGPSSLNKTFACNSNTLSGAVLVGSYIPPAGSSAITGEEIVIDLVSSSASLPAWWQFKNAGSCRQTALSTSADFTSGPFTCADYWTGLAAGGATAYITPYAASPNRARLLIIYATAIANAQPVDANLEYYAFKATMSGAKTVGAGACAGCADPVCLVLNEIKLTQPAGVGDYRIQAPAQRNYATWQGGVVGGGCPAVVPTQNRTWGSVKALYR</sequence>
<accession>A0A933SIJ8</accession>
<feature type="signal peptide" evidence="1">
    <location>
        <begin position="1"/>
        <end position="21"/>
    </location>
</feature>
<organism evidence="2 3">
    <name type="scientific">Eiseniibacteriota bacterium</name>
    <dbReference type="NCBI Taxonomy" id="2212470"/>
    <lineage>
        <taxon>Bacteria</taxon>
        <taxon>Candidatus Eiseniibacteriota</taxon>
    </lineage>
</organism>
<comment type="caution">
    <text evidence="2">The sequence shown here is derived from an EMBL/GenBank/DDBJ whole genome shotgun (WGS) entry which is preliminary data.</text>
</comment>
<dbReference type="AlphaFoldDB" id="A0A933SIJ8"/>
<gene>
    <name evidence="2" type="ORF">HZA61_15770</name>
</gene>